<dbReference type="AlphaFoldDB" id="A0A6P8IXP5"/>
<dbReference type="InterPro" id="IPR050316">
    <property type="entry name" value="Tyrosinase/Hemocyanin"/>
</dbReference>
<dbReference type="KEGG" id="aten:116305009"/>
<feature type="domain" description="Tyrosinase copper-binding" evidence="3">
    <location>
        <begin position="124"/>
        <end position="142"/>
    </location>
</feature>
<dbReference type="RefSeq" id="XP_031570685.1">
    <property type="nucleotide sequence ID" value="XM_031714825.1"/>
</dbReference>
<dbReference type="GeneID" id="116305009"/>
<evidence type="ECO:0000256" key="2">
    <source>
        <dbReference type="ARBA" id="ARBA00023008"/>
    </source>
</evidence>
<protein>
    <submittedName>
        <fullName evidence="5">Uncharacterized protein LOC116305009</fullName>
    </submittedName>
</protein>
<dbReference type="GO" id="GO:0016491">
    <property type="term" value="F:oxidoreductase activity"/>
    <property type="evidence" value="ECO:0007669"/>
    <property type="project" value="InterPro"/>
</dbReference>
<evidence type="ECO:0000256" key="1">
    <source>
        <dbReference type="ARBA" id="ARBA00022723"/>
    </source>
</evidence>
<reference evidence="5" key="1">
    <citation type="submission" date="2025-08" db="UniProtKB">
        <authorList>
            <consortium name="RefSeq"/>
        </authorList>
    </citation>
    <scope>IDENTIFICATION</scope>
    <source>
        <tissue evidence="5">Tentacle</tissue>
    </source>
</reference>
<dbReference type="PRINTS" id="PR00092">
    <property type="entry name" value="TYROSINASE"/>
</dbReference>
<evidence type="ECO:0000313" key="4">
    <source>
        <dbReference type="Proteomes" id="UP000515163"/>
    </source>
</evidence>
<dbReference type="Pfam" id="PF00264">
    <property type="entry name" value="Tyrosinase"/>
    <property type="match status" value="1"/>
</dbReference>
<dbReference type="PROSITE" id="PS00497">
    <property type="entry name" value="TYROSINASE_1"/>
    <property type="match status" value="1"/>
</dbReference>
<name>A0A6P8IXP5_ACTTE</name>
<dbReference type="PANTHER" id="PTHR11474:SF126">
    <property type="entry name" value="TYROSINASE-LIKE PROTEIN TYR-1-RELATED"/>
    <property type="match status" value="1"/>
</dbReference>
<keyword evidence="2" id="KW-0186">Copper</keyword>
<dbReference type="InParanoid" id="A0A6P8IXP5"/>
<dbReference type="PANTHER" id="PTHR11474">
    <property type="entry name" value="TYROSINASE FAMILY MEMBER"/>
    <property type="match status" value="1"/>
</dbReference>
<accession>A0A6P8IXP5</accession>
<dbReference type="InterPro" id="IPR008922">
    <property type="entry name" value="Di-copper_centre_dom_sf"/>
</dbReference>
<dbReference type="GO" id="GO:0046872">
    <property type="term" value="F:metal ion binding"/>
    <property type="evidence" value="ECO:0007669"/>
    <property type="project" value="UniProtKB-KW"/>
</dbReference>
<dbReference type="Gene3D" id="1.10.1280.10">
    <property type="entry name" value="Di-copper center containing domain from catechol oxidase"/>
    <property type="match status" value="1"/>
</dbReference>
<evidence type="ECO:0000313" key="5">
    <source>
        <dbReference type="RefSeq" id="XP_031570685.1"/>
    </source>
</evidence>
<proteinExistence type="predicted"/>
<dbReference type="SUPFAM" id="SSF48056">
    <property type="entry name" value="Di-copper centre-containing domain"/>
    <property type="match status" value="1"/>
</dbReference>
<dbReference type="Proteomes" id="UP000515163">
    <property type="component" value="Unplaced"/>
</dbReference>
<keyword evidence="1" id="KW-0479">Metal-binding</keyword>
<dbReference type="OrthoDB" id="2151857at2759"/>
<dbReference type="InterPro" id="IPR002227">
    <property type="entry name" value="Tyrosinase_Cu-bd"/>
</dbReference>
<sequence>MAVPRCHSIYLKQYRSLLLSTVQLSKDTKTCPDVEFNGLLKNVQGPQKPCREQETYYDACGKRCTCIKGQFNCYRVRKEFTQMSFEERRRYINAFYKATTDLRYKDDFEAILIEHSFIPSTYLHHMPQIFFPWHRWFLTKVENFLRQIDCRITIPFFQWTAASGHLWRTTEPTDVWNSGPQGLGGNGVPPSYCVQDGKFREGSWHLPISKGGGCLQRNFNLSCHLYDEDFLHKTLSLNNFTAFEYIVREKFHNDYHDCVGGLMHHNFASSNTPEFYLHHGFMDKIWSEWQKKGNSYKYQYYVSINTRMPKAERYPWEFLDNDNLPGNIKITYESF</sequence>
<keyword evidence="4" id="KW-1185">Reference proteome</keyword>
<evidence type="ECO:0000259" key="3">
    <source>
        <dbReference type="PROSITE" id="PS00497"/>
    </source>
</evidence>
<gene>
    <name evidence="5" type="primary">LOC116305009</name>
</gene>
<organism evidence="4 5">
    <name type="scientific">Actinia tenebrosa</name>
    <name type="common">Australian red waratah sea anemone</name>
    <dbReference type="NCBI Taxonomy" id="6105"/>
    <lineage>
        <taxon>Eukaryota</taxon>
        <taxon>Metazoa</taxon>
        <taxon>Cnidaria</taxon>
        <taxon>Anthozoa</taxon>
        <taxon>Hexacorallia</taxon>
        <taxon>Actiniaria</taxon>
        <taxon>Actiniidae</taxon>
        <taxon>Actinia</taxon>
    </lineage>
</organism>